<comment type="caution">
    <text evidence="1">The sequence shown here is derived from an EMBL/GenBank/DDBJ whole genome shotgun (WGS) entry which is preliminary data.</text>
</comment>
<accession>A0A562QM06</accession>
<gene>
    <name evidence="1" type="ORF">IQ10_01936</name>
</gene>
<protein>
    <recommendedName>
        <fullName evidence="3">Tetratricopeptide repeat protein</fullName>
    </recommendedName>
</protein>
<evidence type="ECO:0000313" key="2">
    <source>
        <dbReference type="Proteomes" id="UP000315711"/>
    </source>
</evidence>
<name>A0A562QM06_9BACI</name>
<dbReference type="OrthoDB" id="2886942at2"/>
<keyword evidence="2" id="KW-1185">Reference proteome</keyword>
<dbReference type="Proteomes" id="UP000315711">
    <property type="component" value="Unassembled WGS sequence"/>
</dbReference>
<proteinExistence type="predicted"/>
<sequence length="108" mass="12848">MDKSAKLKAFALEMKEGYQLVQEKRYEEAKVKLRPFIELMRQSGAPHIRLFVSYSISQIRTGEFEGFLQTYQEVQEMAPKNIEEEKLKEQLDGFFKNIMEELQKEENH</sequence>
<dbReference type="EMBL" id="VLKZ01000004">
    <property type="protein sequence ID" value="TWI57230.1"/>
    <property type="molecule type" value="Genomic_DNA"/>
</dbReference>
<dbReference type="RefSeq" id="WP_144450238.1">
    <property type="nucleotide sequence ID" value="NZ_VLKZ01000004.1"/>
</dbReference>
<reference evidence="1 2" key="1">
    <citation type="journal article" date="2015" name="Stand. Genomic Sci.">
        <title>Genomic Encyclopedia of Bacterial and Archaeal Type Strains, Phase III: the genomes of soil and plant-associated and newly described type strains.</title>
        <authorList>
            <person name="Whitman W.B."/>
            <person name="Woyke T."/>
            <person name="Klenk H.P."/>
            <person name="Zhou Y."/>
            <person name="Lilburn T.G."/>
            <person name="Beck B.J."/>
            <person name="De Vos P."/>
            <person name="Vandamme P."/>
            <person name="Eisen J.A."/>
            <person name="Garrity G."/>
            <person name="Hugenholtz P."/>
            <person name="Kyrpides N.C."/>
        </authorList>
    </citation>
    <scope>NUCLEOTIDE SEQUENCE [LARGE SCALE GENOMIC DNA]</scope>
    <source>
        <strain evidence="1 2">CGMCC 1.10116</strain>
    </source>
</reference>
<evidence type="ECO:0000313" key="1">
    <source>
        <dbReference type="EMBL" id="TWI57230.1"/>
    </source>
</evidence>
<organism evidence="1 2">
    <name type="scientific">Halalkalibacter nanhaiisediminis</name>
    <dbReference type="NCBI Taxonomy" id="688079"/>
    <lineage>
        <taxon>Bacteria</taxon>
        <taxon>Bacillati</taxon>
        <taxon>Bacillota</taxon>
        <taxon>Bacilli</taxon>
        <taxon>Bacillales</taxon>
        <taxon>Bacillaceae</taxon>
        <taxon>Halalkalibacter</taxon>
    </lineage>
</organism>
<dbReference type="AlphaFoldDB" id="A0A562QM06"/>
<evidence type="ECO:0008006" key="3">
    <source>
        <dbReference type="Google" id="ProtNLM"/>
    </source>
</evidence>